<protein>
    <submittedName>
        <fullName evidence="3">MATH domain and coiled-coil domain-containing protein</fullName>
    </submittedName>
</protein>
<dbReference type="Proteomes" id="UP001558713">
    <property type="component" value="Unassembled WGS sequence"/>
</dbReference>
<dbReference type="InterPro" id="IPR002083">
    <property type="entry name" value="MATH/TRAF_dom"/>
</dbReference>
<organism evidence="3 4">
    <name type="scientific">Cardamine amara subsp. amara</name>
    <dbReference type="NCBI Taxonomy" id="228776"/>
    <lineage>
        <taxon>Eukaryota</taxon>
        <taxon>Viridiplantae</taxon>
        <taxon>Streptophyta</taxon>
        <taxon>Embryophyta</taxon>
        <taxon>Tracheophyta</taxon>
        <taxon>Spermatophyta</taxon>
        <taxon>Magnoliopsida</taxon>
        <taxon>eudicotyledons</taxon>
        <taxon>Gunneridae</taxon>
        <taxon>Pentapetalae</taxon>
        <taxon>rosids</taxon>
        <taxon>malvids</taxon>
        <taxon>Brassicales</taxon>
        <taxon>Brassicaceae</taxon>
        <taxon>Cardamineae</taxon>
        <taxon>Cardamine</taxon>
    </lineage>
</organism>
<dbReference type="Gene3D" id="2.60.210.10">
    <property type="entry name" value="Apoptosis, Tumor Necrosis Factor Receptor Associated Protein 2, Chain A"/>
    <property type="match status" value="1"/>
</dbReference>
<proteinExistence type="predicted"/>
<evidence type="ECO:0000313" key="3">
    <source>
        <dbReference type="EMBL" id="KAL1187984.1"/>
    </source>
</evidence>
<evidence type="ECO:0000256" key="1">
    <source>
        <dbReference type="ARBA" id="ARBA00023054"/>
    </source>
</evidence>
<dbReference type="InterPro" id="IPR008974">
    <property type="entry name" value="TRAF-like"/>
</dbReference>
<sequence>MLNQSGKELKRTSEACDLFCTEVPAWGYPKVLPLSKVKEEGFLENNKLIIKVEVKVIDVVHKGDLTGTEMLDFNGFQVLYSVSSVSWIFSEHPDIAVDFKPKNRSVKTAYMNVLLGLIETLKKPTLSLSENA</sequence>
<feature type="domain" description="MATH" evidence="2">
    <location>
        <begin position="1"/>
        <end position="54"/>
    </location>
</feature>
<dbReference type="CDD" id="cd00121">
    <property type="entry name" value="MATH"/>
    <property type="match status" value="1"/>
</dbReference>
<dbReference type="EMBL" id="JBANAX010000936">
    <property type="protein sequence ID" value="KAL1187984.1"/>
    <property type="molecule type" value="Genomic_DNA"/>
</dbReference>
<dbReference type="PANTHER" id="PTHR46236">
    <property type="entry name" value="TRAF-LIKE SUPERFAMILY PROTEIN"/>
    <property type="match status" value="1"/>
</dbReference>
<keyword evidence="4" id="KW-1185">Reference proteome</keyword>
<evidence type="ECO:0000259" key="2">
    <source>
        <dbReference type="PROSITE" id="PS50144"/>
    </source>
</evidence>
<name>A0ABD0YZU0_CARAN</name>
<dbReference type="AlphaFoldDB" id="A0ABD0YZU0"/>
<keyword evidence="1" id="KW-0175">Coiled coil</keyword>
<dbReference type="SUPFAM" id="SSF49599">
    <property type="entry name" value="TRAF domain-like"/>
    <property type="match status" value="1"/>
</dbReference>
<comment type="caution">
    <text evidence="3">The sequence shown here is derived from an EMBL/GenBank/DDBJ whole genome shotgun (WGS) entry which is preliminary data.</text>
</comment>
<dbReference type="InterPro" id="IPR050804">
    <property type="entry name" value="MCC"/>
</dbReference>
<accession>A0ABD0YZU0</accession>
<dbReference type="PANTHER" id="PTHR46236:SF12">
    <property type="entry name" value="MATH DOMAIN-CONTAINING PROTEIN"/>
    <property type="match status" value="1"/>
</dbReference>
<reference evidence="3 4" key="1">
    <citation type="submission" date="2024-04" db="EMBL/GenBank/DDBJ databases">
        <title>Genome assembly C_amara_ONT_v2.</title>
        <authorList>
            <person name="Yant L."/>
            <person name="Moore C."/>
            <person name="Slenker M."/>
        </authorList>
    </citation>
    <scope>NUCLEOTIDE SEQUENCE [LARGE SCALE GENOMIC DNA]</scope>
    <source>
        <tissue evidence="3">Leaf</tissue>
    </source>
</reference>
<evidence type="ECO:0000313" key="4">
    <source>
        <dbReference type="Proteomes" id="UP001558713"/>
    </source>
</evidence>
<gene>
    <name evidence="3" type="ORF">V5N11_007527</name>
</gene>
<dbReference type="PROSITE" id="PS50144">
    <property type="entry name" value="MATH"/>
    <property type="match status" value="1"/>
</dbReference>